<dbReference type="InterPro" id="IPR018391">
    <property type="entry name" value="PQQ_b-propeller_rpt"/>
</dbReference>
<organism evidence="3 4">
    <name type="scientific">Natronospira elongata</name>
    <dbReference type="NCBI Taxonomy" id="3110268"/>
    <lineage>
        <taxon>Bacteria</taxon>
        <taxon>Pseudomonadati</taxon>
        <taxon>Pseudomonadota</taxon>
        <taxon>Gammaproteobacteria</taxon>
        <taxon>Natronospirales</taxon>
        <taxon>Natronospiraceae</taxon>
        <taxon>Natronospira</taxon>
    </lineage>
</organism>
<dbReference type="Gene3D" id="2.130.10.10">
    <property type="entry name" value="YVTN repeat-like/Quinoprotein amine dehydrogenase"/>
    <property type="match status" value="2"/>
</dbReference>
<name>A0AAP6MM86_9GAMM</name>
<gene>
    <name evidence="3" type="ORF">VCB98_07210</name>
</gene>
<evidence type="ECO:0000313" key="3">
    <source>
        <dbReference type="EMBL" id="MEA5445602.1"/>
    </source>
</evidence>
<proteinExistence type="predicted"/>
<feature type="domain" description="Pyrrolo-quinoline quinone repeat" evidence="2">
    <location>
        <begin position="52"/>
        <end position="139"/>
    </location>
</feature>
<accession>A0AAP6MM86</accession>
<dbReference type="SMART" id="SM00564">
    <property type="entry name" value="PQQ"/>
    <property type="match status" value="7"/>
</dbReference>
<dbReference type="Proteomes" id="UP001302316">
    <property type="component" value="Unassembled WGS sequence"/>
</dbReference>
<dbReference type="InterPro" id="IPR015943">
    <property type="entry name" value="WD40/YVTN_repeat-like_dom_sf"/>
</dbReference>
<dbReference type="PANTHER" id="PTHR34512:SF30">
    <property type="entry name" value="OUTER MEMBRANE PROTEIN ASSEMBLY FACTOR BAMB"/>
    <property type="match status" value="1"/>
</dbReference>
<keyword evidence="1" id="KW-0732">Signal</keyword>
<evidence type="ECO:0000313" key="4">
    <source>
        <dbReference type="Proteomes" id="UP001302316"/>
    </source>
</evidence>
<dbReference type="Pfam" id="PF13360">
    <property type="entry name" value="PQQ_2"/>
    <property type="match status" value="2"/>
</dbReference>
<sequence>MSFSSVRLTLIFLILFHTVPGDAADWPLFKGDPERSGHVRQDVAVTSLALDWQFRLPTTIASSPVAVGDQLFVAGENGNLYAFGLADRQLQWIRPSGGAISATPAVFGDFVYILNLDGLFQAIHRVDGTEAWSFRTGGEKRFSAIHYMGIRHSDAPIRDPWDFYLSSPLVADGRVHVGSSDGHLYTLDADTGELLWRYRTAGMVHSSPALGRKHPDGHTLVIGDWYGMVHALDAESGEVRWTYATERDSVHQQWLGVQSSPVVDGDRVYVGSRDGYLYALSLATGEVLWRYAMMQRSWVVATPSVDDERIYLGSSVPGFVIALDRVDGTEVWRREVGAWSYSSPLVLGRHLVTAVMNGDLLVLDAATGEQRWRYQSDAARENHFGTLDPDSGQFDNERLGSGELHQALYGYMEYILHLGGFLSSPAWHRDELIISTSDGQVLIFRVQED</sequence>
<protein>
    <submittedName>
        <fullName evidence="3">PQQ-binding-like beta-propeller repeat protein</fullName>
    </submittedName>
</protein>
<feature type="domain" description="Pyrrolo-quinoline quinone repeat" evidence="2">
    <location>
        <begin position="257"/>
        <end position="382"/>
    </location>
</feature>
<comment type="caution">
    <text evidence="3">The sequence shown here is derived from an EMBL/GenBank/DDBJ whole genome shotgun (WGS) entry which is preliminary data.</text>
</comment>
<dbReference type="SUPFAM" id="SSF50998">
    <property type="entry name" value="Quinoprotein alcohol dehydrogenase-like"/>
    <property type="match status" value="2"/>
</dbReference>
<evidence type="ECO:0000259" key="2">
    <source>
        <dbReference type="Pfam" id="PF13360"/>
    </source>
</evidence>
<dbReference type="PANTHER" id="PTHR34512">
    <property type="entry name" value="CELL SURFACE PROTEIN"/>
    <property type="match status" value="1"/>
</dbReference>
<reference evidence="3 4" key="1">
    <citation type="submission" date="2023-12" db="EMBL/GenBank/DDBJ databases">
        <title>Whole-genome sequencing of halo(alkali)philic microorganisms from hypersaline lakes.</title>
        <authorList>
            <person name="Sorokin D.Y."/>
            <person name="Merkel A.Y."/>
            <person name="Messina E."/>
            <person name="Yakimov M."/>
        </authorList>
    </citation>
    <scope>NUCLEOTIDE SEQUENCE [LARGE SCALE GENOMIC DNA]</scope>
    <source>
        <strain evidence="3 4">AB-CW1</strain>
    </source>
</reference>
<feature type="signal peptide" evidence="1">
    <location>
        <begin position="1"/>
        <end position="23"/>
    </location>
</feature>
<dbReference type="InterPro" id="IPR011047">
    <property type="entry name" value="Quinoprotein_ADH-like_sf"/>
</dbReference>
<dbReference type="EMBL" id="JAYGII010000012">
    <property type="protein sequence ID" value="MEA5445602.1"/>
    <property type="molecule type" value="Genomic_DNA"/>
</dbReference>
<dbReference type="InterPro" id="IPR002372">
    <property type="entry name" value="PQQ_rpt_dom"/>
</dbReference>
<feature type="chain" id="PRO_5043047859" evidence="1">
    <location>
        <begin position="24"/>
        <end position="449"/>
    </location>
</feature>
<evidence type="ECO:0000256" key="1">
    <source>
        <dbReference type="SAM" id="SignalP"/>
    </source>
</evidence>
<keyword evidence="4" id="KW-1185">Reference proteome</keyword>
<dbReference type="AlphaFoldDB" id="A0AAP6MM86"/>
<dbReference type="RefSeq" id="WP_346051231.1">
    <property type="nucleotide sequence ID" value="NZ_JAYGII010000012.1"/>
</dbReference>